<comment type="caution">
    <text evidence="1">The sequence shown here is derived from an EMBL/GenBank/DDBJ whole genome shotgun (WGS) entry which is preliminary data.</text>
</comment>
<dbReference type="GO" id="GO:0006405">
    <property type="term" value="P:RNA export from nucleus"/>
    <property type="evidence" value="ECO:0007669"/>
    <property type="project" value="InterPro"/>
</dbReference>
<reference evidence="1 2" key="1">
    <citation type="submission" date="2020-09" db="EMBL/GenBank/DDBJ databases">
        <title>De no assembly of potato wild relative species, Solanum commersonii.</title>
        <authorList>
            <person name="Cho K."/>
        </authorList>
    </citation>
    <scope>NUCLEOTIDE SEQUENCE [LARGE SCALE GENOMIC DNA]</scope>
    <source>
        <strain evidence="1">LZ3.2</strain>
        <tissue evidence="1">Leaf</tissue>
    </source>
</reference>
<dbReference type="AlphaFoldDB" id="A0A9J6B3S4"/>
<dbReference type="SUPFAM" id="SSF117289">
    <property type="entry name" value="Nucleoporin domain"/>
    <property type="match status" value="1"/>
</dbReference>
<keyword evidence="2" id="KW-1185">Reference proteome</keyword>
<dbReference type="Proteomes" id="UP000824120">
    <property type="component" value="Chromosome 1"/>
</dbReference>
<dbReference type="PANTHER" id="PTHR34418">
    <property type="entry name" value="NUCLEAR PORE COMPLEX PROTEIN NUP214 ISOFORM X1"/>
    <property type="match status" value="1"/>
</dbReference>
<gene>
    <name evidence="1" type="ORF">H5410_002992</name>
</gene>
<proteinExistence type="predicted"/>
<dbReference type="GO" id="GO:0017056">
    <property type="term" value="F:structural constituent of nuclear pore"/>
    <property type="evidence" value="ECO:0007669"/>
    <property type="project" value="InterPro"/>
</dbReference>
<organism evidence="1 2">
    <name type="scientific">Solanum commersonii</name>
    <name type="common">Commerson's wild potato</name>
    <name type="synonym">Commerson's nightshade</name>
    <dbReference type="NCBI Taxonomy" id="4109"/>
    <lineage>
        <taxon>Eukaryota</taxon>
        <taxon>Viridiplantae</taxon>
        <taxon>Streptophyta</taxon>
        <taxon>Embryophyta</taxon>
        <taxon>Tracheophyta</taxon>
        <taxon>Spermatophyta</taxon>
        <taxon>Magnoliopsida</taxon>
        <taxon>eudicotyledons</taxon>
        <taxon>Gunneridae</taxon>
        <taxon>Pentapetalae</taxon>
        <taxon>asterids</taxon>
        <taxon>lamiids</taxon>
        <taxon>Solanales</taxon>
        <taxon>Solanaceae</taxon>
        <taxon>Solanoideae</taxon>
        <taxon>Solaneae</taxon>
        <taxon>Solanum</taxon>
    </lineage>
</organism>
<dbReference type="PANTHER" id="PTHR34418:SF3">
    <property type="entry name" value="NUCLEAR PORE COMPLEX PROTEIN NUP214"/>
    <property type="match status" value="1"/>
</dbReference>
<dbReference type="InterPro" id="IPR015943">
    <property type="entry name" value="WD40/YVTN_repeat-like_dom_sf"/>
</dbReference>
<dbReference type="InterPro" id="IPR044694">
    <property type="entry name" value="NUP214"/>
</dbReference>
<dbReference type="Gene3D" id="2.130.10.10">
    <property type="entry name" value="YVTN repeat-like/Quinoprotein amine dehydrogenase"/>
    <property type="match status" value="1"/>
</dbReference>
<protein>
    <submittedName>
        <fullName evidence="1">Uncharacterized protein</fullName>
    </submittedName>
</protein>
<evidence type="ECO:0000313" key="1">
    <source>
        <dbReference type="EMBL" id="KAG5631275.1"/>
    </source>
</evidence>
<name>A0A9J6B3S4_SOLCO</name>
<sequence>MQALVFSERFRLLFIAHSNGFCVVRSNEVMSSAEKIKEKGSGPSIQELSVVDVTIGKVSVLALSSDDSLLAACVGNTIHFFPVRALLYKDQTPAFSHSLNDSSFIKDMQWAKKAEKVYVVLSSDGKLYIGIGQRPIKEVMDYADDALD</sequence>
<evidence type="ECO:0000313" key="2">
    <source>
        <dbReference type="Proteomes" id="UP000824120"/>
    </source>
</evidence>
<accession>A0A9J6B3S4</accession>
<dbReference type="OrthoDB" id="248320at2759"/>
<dbReference type="EMBL" id="JACXVP010000001">
    <property type="protein sequence ID" value="KAG5631275.1"/>
    <property type="molecule type" value="Genomic_DNA"/>
</dbReference>